<proteinExistence type="predicted"/>
<keyword evidence="2" id="KW-1185">Reference proteome</keyword>
<evidence type="ECO:0000313" key="2">
    <source>
        <dbReference type="Proteomes" id="UP001327027"/>
    </source>
</evidence>
<dbReference type="InterPro" id="IPR036249">
    <property type="entry name" value="Thioredoxin-like_sf"/>
</dbReference>
<evidence type="ECO:0008006" key="3">
    <source>
        <dbReference type="Google" id="ProtNLM"/>
    </source>
</evidence>
<dbReference type="RefSeq" id="WP_324182392.1">
    <property type="nucleotide sequence ID" value="NZ_BAABAW010000005.1"/>
</dbReference>
<accession>A0ABU6A2G6</accession>
<dbReference type="Gene3D" id="3.40.30.10">
    <property type="entry name" value="Glutaredoxin"/>
    <property type="match status" value="1"/>
</dbReference>
<sequence length="490" mass="58053">MRFSSLTYLVQVSFLCYFFCGCNDLQKTTREYTYFGGEIVNPNTNYVILYKENGVNDTIQLDRNNRFLHKLEDIDDGLYFFRHNPENQIVLLEKGDSILIRLNTLEFDESLVFTGDGARKNNFLIDMYLQNEEEREKLRRSELQLSPAYFKRKQDSLLRSKLNAYEKLVNKYTLSPLAKKTSYASFMFDYFTRHELYFHSRYGIGGLDAAKDLPESFFDYRRSVDFNDDELKRLYSYNRYLNYYFTNSSLTDYNNEFSRYKGKIGSTVYKLDLVDSLVQNPYIKNNLLRRVTTNFLLESKNDYSSNKVLKHYLSVSSNKKSQKELRRLYRSISRLRPSNHLPDQDLITANGEIIKLSSLFNKPITALYFWSMDRKDHFIKAHKKASYLNALYPEIDFIAINTDDEQTKNWLKTIKRHHYNLGKEYEFKYPKCSSEELVIYNRDKVILVDHEGKIINAMAELFSSKLEKQLMKYSRLASIANKKSYSLVKK</sequence>
<protein>
    <recommendedName>
        <fullName evidence="3">Thioredoxin domain-containing protein</fullName>
    </recommendedName>
</protein>
<comment type="caution">
    <text evidence="1">The sequence shown here is derived from an EMBL/GenBank/DDBJ whole genome shotgun (WGS) entry which is preliminary data.</text>
</comment>
<reference evidence="1 2" key="1">
    <citation type="journal article" date="2013" name="Int. J. Syst. Evol. Microbiol.">
        <title>Aquimarina gracilis sp. nov., isolated from the gut microflora of a mussel, Mytilus coruscus, and emended description of Aquimarina spongiae.</title>
        <authorList>
            <person name="Park S.C."/>
            <person name="Choe H.N."/>
            <person name="Baik K.S."/>
            <person name="Seong C.N."/>
        </authorList>
    </citation>
    <scope>NUCLEOTIDE SEQUENCE [LARGE SCALE GENOMIC DNA]</scope>
    <source>
        <strain evidence="1 2">PSC32</strain>
    </source>
</reference>
<evidence type="ECO:0000313" key="1">
    <source>
        <dbReference type="EMBL" id="MEB3348370.1"/>
    </source>
</evidence>
<dbReference type="PROSITE" id="PS51257">
    <property type="entry name" value="PROKAR_LIPOPROTEIN"/>
    <property type="match status" value="1"/>
</dbReference>
<name>A0ABU6A2G6_9FLAO</name>
<dbReference type="SUPFAM" id="SSF52833">
    <property type="entry name" value="Thioredoxin-like"/>
    <property type="match status" value="1"/>
</dbReference>
<dbReference type="Proteomes" id="UP001327027">
    <property type="component" value="Unassembled WGS sequence"/>
</dbReference>
<gene>
    <name evidence="1" type="ORF">U6A24_23030</name>
</gene>
<organism evidence="1 2">
    <name type="scientific">Aquimarina gracilis</name>
    <dbReference type="NCBI Taxonomy" id="874422"/>
    <lineage>
        <taxon>Bacteria</taxon>
        <taxon>Pseudomonadati</taxon>
        <taxon>Bacteroidota</taxon>
        <taxon>Flavobacteriia</taxon>
        <taxon>Flavobacteriales</taxon>
        <taxon>Flavobacteriaceae</taxon>
        <taxon>Aquimarina</taxon>
    </lineage>
</organism>
<dbReference type="EMBL" id="JAYKLX010000014">
    <property type="protein sequence ID" value="MEB3348370.1"/>
    <property type="molecule type" value="Genomic_DNA"/>
</dbReference>